<evidence type="ECO:0000256" key="1">
    <source>
        <dbReference type="SAM" id="Phobius"/>
    </source>
</evidence>
<reference evidence="2 3" key="1">
    <citation type="submission" date="2016-11" db="EMBL/GenBank/DDBJ databases">
        <authorList>
            <person name="Jaros S."/>
            <person name="Januszkiewicz K."/>
            <person name="Wedrychowicz H."/>
        </authorList>
    </citation>
    <scope>NUCLEOTIDE SEQUENCE [LARGE SCALE GENOMIC DNA]</scope>
    <source>
        <strain evidence="2 3">DSM 21758</strain>
    </source>
</reference>
<evidence type="ECO:0000313" key="2">
    <source>
        <dbReference type="EMBL" id="SHJ30422.1"/>
    </source>
</evidence>
<dbReference type="AlphaFoldDB" id="A0A1M6I7L9"/>
<proteinExistence type="predicted"/>
<keyword evidence="1" id="KW-0812">Transmembrane</keyword>
<feature type="transmembrane region" description="Helical" evidence="1">
    <location>
        <begin position="48"/>
        <end position="67"/>
    </location>
</feature>
<evidence type="ECO:0000313" key="3">
    <source>
        <dbReference type="Proteomes" id="UP000184310"/>
    </source>
</evidence>
<dbReference type="EMBL" id="FQZB01000007">
    <property type="protein sequence ID" value="SHJ30422.1"/>
    <property type="molecule type" value="Genomic_DNA"/>
</dbReference>
<dbReference type="STRING" id="1121302.SAMN02745163_01720"/>
<protein>
    <submittedName>
        <fullName evidence="2">Uncharacterized protein</fullName>
    </submittedName>
</protein>
<gene>
    <name evidence="2" type="ORF">SAMN02745163_01720</name>
</gene>
<keyword evidence="1" id="KW-1133">Transmembrane helix</keyword>
<feature type="transmembrane region" description="Helical" evidence="1">
    <location>
        <begin position="20"/>
        <end position="36"/>
    </location>
</feature>
<dbReference type="RefSeq" id="WP_072986256.1">
    <property type="nucleotide sequence ID" value="NZ_FQZB01000007.1"/>
</dbReference>
<organism evidence="2 3">
    <name type="scientific">Clostridium cavendishii DSM 21758</name>
    <dbReference type="NCBI Taxonomy" id="1121302"/>
    <lineage>
        <taxon>Bacteria</taxon>
        <taxon>Bacillati</taxon>
        <taxon>Bacillota</taxon>
        <taxon>Clostridia</taxon>
        <taxon>Eubacteriales</taxon>
        <taxon>Clostridiaceae</taxon>
        <taxon>Clostridium</taxon>
    </lineage>
</organism>
<keyword evidence="3" id="KW-1185">Reference proteome</keyword>
<sequence length="162" mass="18914">MRSIELNVTKKAIKKLRIGVLEYCIFMILIGMLFIINLNKVDVSRVRVYLEGILAVVNAVFMIEGILRLINIRHRSYVEILNNEIIIRKDCIVTKIIHVNDVYKCKVMNKNIELVDKNNKSFKIEIDKLSLEDNKILKDYILSFSNINIEFEKEVGVWAKQS</sequence>
<keyword evidence="1" id="KW-0472">Membrane</keyword>
<accession>A0A1M6I7L9</accession>
<name>A0A1M6I7L9_9CLOT</name>
<dbReference type="Proteomes" id="UP000184310">
    <property type="component" value="Unassembled WGS sequence"/>
</dbReference>